<keyword evidence="1" id="KW-0812">Transmembrane</keyword>
<sequence length="119" mass="13430">MEDGSICKNNEYFDPYTGNCDPCKPICDVSDCTKLCPNYSTITTTTTDTPSGENNTSDILIICLLLVCISVVISLMIVLYKRYRQITCTCTRLQYKTPEDRTQAIQDTNDLLEEITLHT</sequence>
<accession>A0AAE0SFJ7</accession>
<keyword evidence="1" id="KW-1133">Transmembrane helix</keyword>
<evidence type="ECO:0000313" key="2">
    <source>
        <dbReference type="EMBL" id="KAK3590982.1"/>
    </source>
</evidence>
<dbReference type="Proteomes" id="UP001195483">
    <property type="component" value="Unassembled WGS sequence"/>
</dbReference>
<gene>
    <name evidence="2" type="ORF">CHS0354_020336</name>
</gene>
<keyword evidence="3" id="KW-1185">Reference proteome</keyword>
<evidence type="ECO:0000256" key="1">
    <source>
        <dbReference type="SAM" id="Phobius"/>
    </source>
</evidence>
<protein>
    <submittedName>
        <fullName evidence="2">Uncharacterized protein</fullName>
    </submittedName>
</protein>
<name>A0AAE0SFJ7_9BIVA</name>
<keyword evidence="1" id="KW-0472">Membrane</keyword>
<proteinExistence type="predicted"/>
<reference evidence="2" key="2">
    <citation type="journal article" date="2021" name="Genome Biol. Evol.">
        <title>Developing a high-quality reference genome for a parasitic bivalve with doubly uniparental inheritance (Bivalvia: Unionida).</title>
        <authorList>
            <person name="Smith C.H."/>
        </authorList>
    </citation>
    <scope>NUCLEOTIDE SEQUENCE</scope>
    <source>
        <strain evidence="2">CHS0354</strain>
        <tissue evidence="2">Mantle</tissue>
    </source>
</reference>
<organism evidence="2 3">
    <name type="scientific">Potamilus streckersoni</name>
    <dbReference type="NCBI Taxonomy" id="2493646"/>
    <lineage>
        <taxon>Eukaryota</taxon>
        <taxon>Metazoa</taxon>
        <taxon>Spiralia</taxon>
        <taxon>Lophotrochozoa</taxon>
        <taxon>Mollusca</taxon>
        <taxon>Bivalvia</taxon>
        <taxon>Autobranchia</taxon>
        <taxon>Heteroconchia</taxon>
        <taxon>Palaeoheterodonta</taxon>
        <taxon>Unionida</taxon>
        <taxon>Unionoidea</taxon>
        <taxon>Unionidae</taxon>
        <taxon>Ambleminae</taxon>
        <taxon>Lampsilini</taxon>
        <taxon>Potamilus</taxon>
    </lineage>
</organism>
<comment type="caution">
    <text evidence="2">The sequence shown here is derived from an EMBL/GenBank/DDBJ whole genome shotgun (WGS) entry which is preliminary data.</text>
</comment>
<evidence type="ECO:0000313" key="3">
    <source>
        <dbReference type="Proteomes" id="UP001195483"/>
    </source>
</evidence>
<dbReference type="EMBL" id="JAEAOA010001235">
    <property type="protein sequence ID" value="KAK3590982.1"/>
    <property type="molecule type" value="Genomic_DNA"/>
</dbReference>
<dbReference type="AlphaFoldDB" id="A0AAE0SFJ7"/>
<reference evidence="2" key="1">
    <citation type="journal article" date="2021" name="Genome Biol. Evol.">
        <title>A High-Quality Reference Genome for a Parasitic Bivalve with Doubly Uniparental Inheritance (Bivalvia: Unionida).</title>
        <authorList>
            <person name="Smith C.H."/>
        </authorList>
    </citation>
    <scope>NUCLEOTIDE SEQUENCE</scope>
    <source>
        <strain evidence="2">CHS0354</strain>
    </source>
</reference>
<feature type="transmembrane region" description="Helical" evidence="1">
    <location>
        <begin position="59"/>
        <end position="80"/>
    </location>
</feature>
<reference evidence="2" key="3">
    <citation type="submission" date="2023-05" db="EMBL/GenBank/DDBJ databases">
        <authorList>
            <person name="Smith C.H."/>
        </authorList>
    </citation>
    <scope>NUCLEOTIDE SEQUENCE</scope>
    <source>
        <strain evidence="2">CHS0354</strain>
        <tissue evidence="2">Mantle</tissue>
    </source>
</reference>